<accession>A0A317XDD9</accession>
<dbReference type="InterPro" id="IPR011009">
    <property type="entry name" value="Kinase-like_dom_sf"/>
</dbReference>
<feature type="domain" description="Aminoglycoside phosphotransferase" evidence="1">
    <location>
        <begin position="109"/>
        <end position="260"/>
    </location>
</feature>
<reference evidence="2 3" key="1">
    <citation type="submission" date="2016-12" db="EMBL/GenBank/DDBJ databases">
        <title>The genomes of Aspergillus section Nigri reveals drivers in fungal speciation.</title>
        <authorList>
            <consortium name="DOE Joint Genome Institute"/>
            <person name="Vesth T.C."/>
            <person name="Nybo J."/>
            <person name="Theobald S."/>
            <person name="Brandl J."/>
            <person name="Frisvad J.C."/>
            <person name="Nielsen K.F."/>
            <person name="Lyhne E.K."/>
            <person name="Kogle M.E."/>
            <person name="Kuo A."/>
            <person name="Riley R."/>
            <person name="Clum A."/>
            <person name="Nolan M."/>
            <person name="Lipzen A."/>
            <person name="Salamov A."/>
            <person name="Henrissat B."/>
            <person name="Wiebenga A."/>
            <person name="De Vries R.P."/>
            <person name="Grigoriev I.V."/>
            <person name="Mortensen U.H."/>
            <person name="Andersen M.R."/>
            <person name="Baker S.E."/>
        </authorList>
    </citation>
    <scope>NUCLEOTIDE SEQUENCE [LARGE SCALE GENOMIC DNA]</scope>
    <source>
        <strain evidence="2 3">CBS 115572</strain>
    </source>
</reference>
<dbReference type="OrthoDB" id="5598852at2759"/>
<evidence type="ECO:0000313" key="2">
    <source>
        <dbReference type="EMBL" id="PWY96636.1"/>
    </source>
</evidence>
<organism evidence="2 3">
    <name type="scientific">Aspergillus sclerotioniger CBS 115572</name>
    <dbReference type="NCBI Taxonomy" id="1450535"/>
    <lineage>
        <taxon>Eukaryota</taxon>
        <taxon>Fungi</taxon>
        <taxon>Dikarya</taxon>
        <taxon>Ascomycota</taxon>
        <taxon>Pezizomycotina</taxon>
        <taxon>Eurotiomycetes</taxon>
        <taxon>Eurotiomycetidae</taxon>
        <taxon>Eurotiales</taxon>
        <taxon>Aspergillaceae</taxon>
        <taxon>Aspergillus</taxon>
        <taxon>Aspergillus subgen. Circumdati</taxon>
    </lineage>
</organism>
<dbReference type="RefSeq" id="XP_025473397.1">
    <property type="nucleotide sequence ID" value="XM_025616148.1"/>
</dbReference>
<dbReference type="AlphaFoldDB" id="A0A317XDD9"/>
<protein>
    <recommendedName>
        <fullName evidence="1">Aminoglycoside phosphotransferase domain-containing protein</fullName>
    </recommendedName>
</protein>
<dbReference type="STRING" id="1450535.A0A317XDD9"/>
<dbReference type="Proteomes" id="UP000246702">
    <property type="component" value="Unassembled WGS sequence"/>
</dbReference>
<dbReference type="GeneID" id="37118291"/>
<dbReference type="Gene3D" id="3.90.1200.10">
    <property type="match status" value="1"/>
</dbReference>
<dbReference type="Pfam" id="PF01636">
    <property type="entry name" value="APH"/>
    <property type="match status" value="1"/>
</dbReference>
<dbReference type="EMBL" id="MSFK01000001">
    <property type="protein sequence ID" value="PWY96636.1"/>
    <property type="molecule type" value="Genomic_DNA"/>
</dbReference>
<keyword evidence="3" id="KW-1185">Reference proteome</keyword>
<dbReference type="SUPFAM" id="SSF56112">
    <property type="entry name" value="Protein kinase-like (PK-like)"/>
    <property type="match status" value="1"/>
</dbReference>
<evidence type="ECO:0000313" key="3">
    <source>
        <dbReference type="Proteomes" id="UP000246702"/>
    </source>
</evidence>
<dbReference type="InterPro" id="IPR002575">
    <property type="entry name" value="Aminoglycoside_PTrfase"/>
</dbReference>
<name>A0A317XDD9_9EURO</name>
<gene>
    <name evidence="2" type="ORF">BO94DRAFT_592531</name>
</gene>
<proteinExistence type="predicted"/>
<evidence type="ECO:0000259" key="1">
    <source>
        <dbReference type="Pfam" id="PF01636"/>
    </source>
</evidence>
<comment type="caution">
    <text evidence="2">The sequence shown here is derived from an EMBL/GenBank/DDBJ whole genome shotgun (WGS) entry which is preliminary data.</text>
</comment>
<sequence>MAATEYSIDQEIQNLFDQTTATRSACDTFAREQLGGDIVPVTIQGVCSYTVIAGPKGEFIAQFRLECFQLNIDIMKLAETIYGNLVPKVTYRGQIGEDTTATATETKRPLHIYIMSRIQGISYLDFILAHNGQFSENSPEFFAWRRNFVADVARFFARSWKAPQENTVDETYKQTLHQSYKKDLDLLLTSLPPRFTPIIQSTLTAFPSIPSIPSLPLVLVHKDFGACNILVTETTCNLVGVVDWAEAEIAPFGINLYSHQRLISKVDFRTGWVRFDDYAECEDVFWGTFREEVGGGGDEVIGAIMAARVLGALLDCGFTSRLGNVSEPVPIREDDEVGRYNVRDLDGLLVNTGTRFLGLV</sequence>